<evidence type="ECO:0000313" key="3">
    <source>
        <dbReference type="EMBL" id="QEW26498.1"/>
    </source>
</evidence>
<gene>
    <name evidence="3" type="ORF">RIdsm_02298</name>
    <name evidence="2" type="ORF">XM52_12545</name>
</gene>
<dbReference type="Pfam" id="PF00903">
    <property type="entry name" value="Glyoxalase"/>
    <property type="match status" value="1"/>
</dbReference>
<keyword evidence="3" id="KW-0560">Oxidoreductase</keyword>
<sequence length="124" mass="13603">MQIEHVNITVPDPKASAAKLCELFGWHIRWQGDALNGGFTVHVGDEDSYLALYAPIPPLEPRGVTYGRVGGLNHVGVVVDDLRGTEAKVKAAGYTPHNHANYEPGERFYFDGPDGIEFEVVHYG</sequence>
<dbReference type="EMBL" id="CP031598">
    <property type="protein sequence ID" value="QEW26498.1"/>
    <property type="molecule type" value="Genomic_DNA"/>
</dbReference>
<evidence type="ECO:0000259" key="1">
    <source>
        <dbReference type="PROSITE" id="PS51819"/>
    </source>
</evidence>
<dbReference type="Proteomes" id="UP000325785">
    <property type="component" value="Chromosome"/>
</dbReference>
<dbReference type="PROSITE" id="PS51819">
    <property type="entry name" value="VOC"/>
    <property type="match status" value="1"/>
</dbReference>
<evidence type="ECO:0000313" key="2">
    <source>
        <dbReference type="EMBL" id="KRS17328.1"/>
    </source>
</evidence>
<dbReference type="Proteomes" id="UP000051401">
    <property type="component" value="Unassembled WGS sequence"/>
</dbReference>
<accession>A0A0T5P827</accession>
<keyword evidence="3" id="KW-0223">Dioxygenase</keyword>
<dbReference type="InterPro" id="IPR004360">
    <property type="entry name" value="Glyas_Fos-R_dOase_dom"/>
</dbReference>
<dbReference type="STRING" id="540747.SAMN04488031_1011045"/>
<dbReference type="Gene3D" id="3.10.180.10">
    <property type="entry name" value="2,3-Dihydroxybiphenyl 1,2-Dioxygenase, domain 1"/>
    <property type="match status" value="1"/>
</dbReference>
<dbReference type="EMBL" id="LAXI01000007">
    <property type="protein sequence ID" value="KRS17328.1"/>
    <property type="molecule type" value="Genomic_DNA"/>
</dbReference>
<reference evidence="2 4" key="1">
    <citation type="submission" date="2015-04" db="EMBL/GenBank/DDBJ databases">
        <title>The draft genome sequence of Roseovarius indicus B108T.</title>
        <authorList>
            <person name="Li G."/>
            <person name="Lai Q."/>
            <person name="Shao Z."/>
            <person name="Yan P."/>
        </authorList>
    </citation>
    <scope>NUCLEOTIDE SEQUENCE [LARGE SCALE GENOMIC DNA]</scope>
    <source>
        <strain evidence="2 4">B108</strain>
    </source>
</reference>
<dbReference type="InterPro" id="IPR029068">
    <property type="entry name" value="Glyas_Bleomycin-R_OHBP_Dase"/>
</dbReference>
<dbReference type="AlphaFoldDB" id="A0A0T5P827"/>
<dbReference type="InterPro" id="IPR037523">
    <property type="entry name" value="VOC_core"/>
</dbReference>
<proteinExistence type="predicted"/>
<evidence type="ECO:0000313" key="5">
    <source>
        <dbReference type="Proteomes" id="UP000325785"/>
    </source>
</evidence>
<dbReference type="CDD" id="cd06587">
    <property type="entry name" value="VOC"/>
    <property type="match status" value="1"/>
</dbReference>
<reference evidence="3 5" key="2">
    <citation type="submission" date="2018-08" db="EMBL/GenBank/DDBJ databases">
        <title>Genetic Globetrotter - A new plasmid hitch-hiking vast phylogenetic and geographic distances.</title>
        <authorList>
            <person name="Vollmers J."/>
            <person name="Petersen J."/>
        </authorList>
    </citation>
    <scope>NUCLEOTIDE SEQUENCE [LARGE SCALE GENOMIC DNA]</scope>
    <source>
        <strain evidence="3 5">DSM 26383</strain>
    </source>
</reference>
<protein>
    <submittedName>
        <fullName evidence="2 3">Glyoxalase</fullName>
    </submittedName>
</protein>
<organism evidence="2 4">
    <name type="scientific">Roseovarius indicus</name>
    <dbReference type="NCBI Taxonomy" id="540747"/>
    <lineage>
        <taxon>Bacteria</taxon>
        <taxon>Pseudomonadati</taxon>
        <taxon>Pseudomonadota</taxon>
        <taxon>Alphaproteobacteria</taxon>
        <taxon>Rhodobacterales</taxon>
        <taxon>Roseobacteraceae</taxon>
        <taxon>Roseovarius</taxon>
    </lineage>
</organism>
<keyword evidence="4" id="KW-1185">Reference proteome</keyword>
<dbReference type="GO" id="GO:0051213">
    <property type="term" value="F:dioxygenase activity"/>
    <property type="evidence" value="ECO:0007669"/>
    <property type="project" value="UniProtKB-KW"/>
</dbReference>
<dbReference type="RefSeq" id="WP_057816488.1">
    <property type="nucleotide sequence ID" value="NZ_CAXRJZ010000065.1"/>
</dbReference>
<dbReference type="PATRIC" id="fig|540747.5.peg.5542"/>
<feature type="domain" description="VOC" evidence="1">
    <location>
        <begin position="2"/>
        <end position="123"/>
    </location>
</feature>
<evidence type="ECO:0000313" key="4">
    <source>
        <dbReference type="Proteomes" id="UP000051401"/>
    </source>
</evidence>
<dbReference type="KEGG" id="rid:RIdsm_02298"/>
<dbReference type="SUPFAM" id="SSF54593">
    <property type="entry name" value="Glyoxalase/Bleomycin resistance protein/Dihydroxybiphenyl dioxygenase"/>
    <property type="match status" value="1"/>
</dbReference>
<name>A0A0T5P827_9RHOB</name>
<dbReference type="OrthoDB" id="7355345at2"/>